<comment type="similarity">
    <text evidence="2">Belongs to the oxidase-dependent Fe transporter (OFeT) (TC 9.A.10.1) family.</text>
</comment>
<evidence type="ECO:0000256" key="4">
    <source>
        <dbReference type="ARBA" id="ARBA00022989"/>
    </source>
</evidence>
<keyword evidence="4 6" id="KW-1133">Transmembrane helix</keyword>
<feature type="transmembrane region" description="Helical" evidence="6">
    <location>
        <begin position="554"/>
        <end position="578"/>
    </location>
</feature>
<dbReference type="Pfam" id="PF03239">
    <property type="entry name" value="FTR1"/>
    <property type="match status" value="1"/>
</dbReference>
<proteinExistence type="inferred from homology"/>
<accession>A0ABW3UU59</accession>
<gene>
    <name evidence="7" type="ORF">ACFQ4B_25115</name>
</gene>
<reference evidence="8" key="1">
    <citation type="journal article" date="2019" name="Int. J. Syst. Evol. Microbiol.">
        <title>The Global Catalogue of Microorganisms (GCM) 10K type strain sequencing project: providing services to taxonomists for standard genome sequencing and annotation.</title>
        <authorList>
            <consortium name="The Broad Institute Genomics Platform"/>
            <consortium name="The Broad Institute Genome Sequencing Center for Infectious Disease"/>
            <person name="Wu L."/>
            <person name="Ma J."/>
        </authorList>
    </citation>
    <scope>NUCLEOTIDE SEQUENCE [LARGE SCALE GENOMIC DNA]</scope>
    <source>
        <strain evidence="8">CCUG 53270</strain>
    </source>
</reference>
<feature type="transmembrane region" description="Helical" evidence="6">
    <location>
        <begin position="514"/>
        <end position="534"/>
    </location>
</feature>
<organism evidence="7 8">
    <name type="scientific">Paenibacillus vulneris</name>
    <dbReference type="NCBI Taxonomy" id="1133364"/>
    <lineage>
        <taxon>Bacteria</taxon>
        <taxon>Bacillati</taxon>
        <taxon>Bacillota</taxon>
        <taxon>Bacilli</taxon>
        <taxon>Bacillales</taxon>
        <taxon>Paenibacillaceae</taxon>
        <taxon>Paenibacillus</taxon>
    </lineage>
</organism>
<evidence type="ECO:0000256" key="1">
    <source>
        <dbReference type="ARBA" id="ARBA00004141"/>
    </source>
</evidence>
<dbReference type="PANTHER" id="PTHR31632:SF2">
    <property type="entry name" value="PLASMA MEMBRANE IRON PERMEASE"/>
    <property type="match status" value="1"/>
</dbReference>
<name>A0ABW3UU59_9BACL</name>
<feature type="transmembrane region" description="Helical" evidence="6">
    <location>
        <begin position="444"/>
        <end position="462"/>
    </location>
</feature>
<evidence type="ECO:0000313" key="7">
    <source>
        <dbReference type="EMBL" id="MFD1223406.1"/>
    </source>
</evidence>
<dbReference type="EMBL" id="JBHTLU010000034">
    <property type="protein sequence ID" value="MFD1223406.1"/>
    <property type="molecule type" value="Genomic_DNA"/>
</dbReference>
<sequence>MRQRQVNRKKWVGWLMIAVLLLIPFAGKGWAAESDAALEKLMPLVGGALVESGDRQWGEAAKELDLFEEQWKQLQAPKSALYDNVASALTEAKQALKDAANKPDAVYPAVSKLAKATGGYVADLEKTADKGDGKKAAKTLLPILQQCLTEIGHNDWAKAQSSFKQFTSLWAKAENAIRADNDQIYGQIETKTTMARVAVQADPPRSDAAAAGIQDLIQTVNDYVNGSLSVSSPASGKQSVADGLVILNKAAAGISSGNATEAAAQMQSFITLWPSVEGAVRTKAPELYTKVENEMTEALSRLLSNPPQIAEAGSIIQTMQQELSPFAGQTSYSAWDAGLVLLREGVEALLVLAALAAFLHKTGNAAKQKWIWCGAAAGLLLSGGLAILLNYMIANVAAGSTREMLEGITGLVSVLLMLTVGVWLHKKSQVHAWNRYIEKQVGVALATGNLWSLFVVSCLSILREGAETTIFYIGMAPAIQPGQLLAGIAGAILLLAILGYIIVKGSIKLPVRAFFLAATVLIYYLVIKFLGESIHSLQVAGKLSSHVPGFIPSWGWLGVYPTWETAAPQLLVLAFILYQAVRLGRKRGEDPNPLGSNPA</sequence>
<keyword evidence="3 6" id="KW-0812">Transmembrane</keyword>
<evidence type="ECO:0000256" key="3">
    <source>
        <dbReference type="ARBA" id="ARBA00022692"/>
    </source>
</evidence>
<protein>
    <submittedName>
        <fullName evidence="7">FTR1 family protein</fullName>
    </submittedName>
</protein>
<feature type="transmembrane region" description="Helical" evidence="6">
    <location>
        <begin position="482"/>
        <end position="502"/>
    </location>
</feature>
<comment type="subcellular location">
    <subcellularLocation>
        <location evidence="1">Membrane</location>
        <topology evidence="1">Multi-pass membrane protein</topology>
    </subcellularLocation>
</comment>
<dbReference type="Proteomes" id="UP001597180">
    <property type="component" value="Unassembled WGS sequence"/>
</dbReference>
<feature type="transmembrane region" description="Helical" evidence="6">
    <location>
        <begin position="371"/>
        <end position="393"/>
    </location>
</feature>
<comment type="caution">
    <text evidence="7">The sequence shown here is derived from an EMBL/GenBank/DDBJ whole genome shotgun (WGS) entry which is preliminary data.</text>
</comment>
<keyword evidence="5 6" id="KW-0472">Membrane</keyword>
<feature type="transmembrane region" description="Helical" evidence="6">
    <location>
        <begin position="405"/>
        <end position="424"/>
    </location>
</feature>
<evidence type="ECO:0000256" key="6">
    <source>
        <dbReference type="SAM" id="Phobius"/>
    </source>
</evidence>
<evidence type="ECO:0000256" key="2">
    <source>
        <dbReference type="ARBA" id="ARBA00008333"/>
    </source>
</evidence>
<evidence type="ECO:0000256" key="5">
    <source>
        <dbReference type="ARBA" id="ARBA00023136"/>
    </source>
</evidence>
<dbReference type="PANTHER" id="PTHR31632">
    <property type="entry name" value="IRON TRANSPORTER FTH1"/>
    <property type="match status" value="1"/>
</dbReference>
<evidence type="ECO:0000313" key="8">
    <source>
        <dbReference type="Proteomes" id="UP001597180"/>
    </source>
</evidence>
<feature type="transmembrane region" description="Helical" evidence="6">
    <location>
        <begin position="340"/>
        <end position="359"/>
    </location>
</feature>
<dbReference type="RefSeq" id="WP_345590436.1">
    <property type="nucleotide sequence ID" value="NZ_BAABJG010000022.1"/>
</dbReference>
<keyword evidence="8" id="KW-1185">Reference proteome</keyword>
<dbReference type="InterPro" id="IPR004923">
    <property type="entry name" value="FTR1/Fip1/EfeU"/>
</dbReference>